<dbReference type="InterPro" id="IPR010982">
    <property type="entry name" value="Lambda_DNA-bd_dom_sf"/>
</dbReference>
<proteinExistence type="predicted"/>
<comment type="caution">
    <text evidence="1">The sequence shown here is derived from an EMBL/GenBank/DDBJ whole genome shotgun (WGS) entry which is preliminary data.</text>
</comment>
<dbReference type="OrthoDB" id="10561006at2759"/>
<reference evidence="1" key="1">
    <citation type="submission" date="2022-08" db="EMBL/GenBank/DDBJ databases">
        <authorList>
            <person name="Kallberg Y."/>
            <person name="Tangrot J."/>
            <person name="Rosling A."/>
        </authorList>
    </citation>
    <scope>NUCLEOTIDE SEQUENCE</scope>
    <source>
        <strain evidence="1">Wild A</strain>
    </source>
</reference>
<dbReference type="GO" id="GO:0003677">
    <property type="term" value="F:DNA binding"/>
    <property type="evidence" value="ECO:0007669"/>
    <property type="project" value="InterPro"/>
</dbReference>
<dbReference type="Proteomes" id="UP001153678">
    <property type="component" value="Unassembled WGS sequence"/>
</dbReference>
<organism evidence="1 2">
    <name type="scientific">Funneliformis geosporum</name>
    <dbReference type="NCBI Taxonomy" id="1117311"/>
    <lineage>
        <taxon>Eukaryota</taxon>
        <taxon>Fungi</taxon>
        <taxon>Fungi incertae sedis</taxon>
        <taxon>Mucoromycota</taxon>
        <taxon>Glomeromycotina</taxon>
        <taxon>Glomeromycetes</taxon>
        <taxon>Glomerales</taxon>
        <taxon>Glomeraceae</taxon>
        <taxon>Funneliformis</taxon>
    </lineage>
</organism>
<evidence type="ECO:0000313" key="2">
    <source>
        <dbReference type="Proteomes" id="UP001153678"/>
    </source>
</evidence>
<name>A0A9W4T4P3_9GLOM</name>
<gene>
    <name evidence="1" type="ORF">FWILDA_LOCUS15765</name>
</gene>
<accession>A0A9W4T4P3</accession>
<sequence>MTTKLTWEEHLRIKDIKRLDLELCDYGHLNILNLGWEAWGKVYWEKVLWADGGLAEKEVEGIYPPRIYLICFCKSEWSIGGGGMFKIRYNIMPRDKEFEKILQEAEDPKNIGQGSWACPENPTPSEKVKYELCEKILGYQEDNKLSDEVMIRKLHLTQTELEDILFCRISKFTLDYLMNVSSKLFLPMRFTKSNNELISAYSNLLLKKELLSELPLPTILEEKKGERTVIRLVKITIKIRYYERINNLTEKELSKKLGIDQAKTENNKKETETIGNNLSSLILIKTNQTEKVKKILEKEKVGYEIYSSETNLKAKSSSKNVKELKGKLVKNCPSCKSIFIPNKGAKCLATCLAQKLEAEHKKITEKMIASCFPKRKIKQIIYIPWYTLRSKKEFFETNPHEAGHITAFEKKFALTERKIIKKMYELRDKYETRLVEEYELVNYYEEYQKIVDRYQA</sequence>
<keyword evidence="2" id="KW-1185">Reference proteome</keyword>
<dbReference type="AlphaFoldDB" id="A0A9W4T4P3"/>
<dbReference type="Gene3D" id="1.10.260.40">
    <property type="entry name" value="lambda repressor-like DNA-binding domains"/>
    <property type="match status" value="1"/>
</dbReference>
<evidence type="ECO:0000313" key="1">
    <source>
        <dbReference type="EMBL" id="CAI2192813.1"/>
    </source>
</evidence>
<dbReference type="EMBL" id="CAMKVN010008737">
    <property type="protein sequence ID" value="CAI2192813.1"/>
    <property type="molecule type" value="Genomic_DNA"/>
</dbReference>
<protein>
    <submittedName>
        <fullName evidence="1">15110_t:CDS:1</fullName>
    </submittedName>
</protein>